<dbReference type="AlphaFoldDB" id="A0A6C0KMB9"/>
<proteinExistence type="predicted"/>
<sequence length="77" mass="8768">MSALNNFKNAFLNANAQERAQIIYCTIKANEKDTRIGNLLQMIDLNNTKLEKKMKSDNIHFICIQLTAFPDFAFVSA</sequence>
<evidence type="ECO:0000313" key="1">
    <source>
        <dbReference type="EMBL" id="QHU18433.1"/>
    </source>
</evidence>
<organism evidence="1">
    <name type="scientific">viral metagenome</name>
    <dbReference type="NCBI Taxonomy" id="1070528"/>
    <lineage>
        <taxon>unclassified sequences</taxon>
        <taxon>metagenomes</taxon>
        <taxon>organismal metagenomes</taxon>
    </lineage>
</organism>
<dbReference type="EMBL" id="MN740931">
    <property type="protein sequence ID" value="QHU18433.1"/>
    <property type="molecule type" value="Genomic_DNA"/>
</dbReference>
<name>A0A6C0KMB9_9ZZZZ</name>
<protein>
    <submittedName>
        <fullName evidence="1">Uncharacterized protein</fullName>
    </submittedName>
</protein>
<reference evidence="1" key="1">
    <citation type="journal article" date="2020" name="Nature">
        <title>Giant virus diversity and host interactions through global metagenomics.</title>
        <authorList>
            <person name="Schulz F."/>
            <person name="Roux S."/>
            <person name="Paez-Espino D."/>
            <person name="Jungbluth S."/>
            <person name="Walsh D.A."/>
            <person name="Denef V.J."/>
            <person name="McMahon K.D."/>
            <person name="Konstantinidis K.T."/>
            <person name="Eloe-Fadrosh E.A."/>
            <person name="Kyrpides N.C."/>
            <person name="Woyke T."/>
        </authorList>
    </citation>
    <scope>NUCLEOTIDE SEQUENCE</scope>
    <source>
        <strain evidence="1">GVMAG-S-3300013006-138</strain>
    </source>
</reference>
<accession>A0A6C0KMB9</accession>